<name>A0A101M4B6_PICGL</name>
<reference evidence="1" key="1">
    <citation type="journal article" date="2015" name="Genome Biol. Evol.">
        <title>Organellar Genomes of White Spruce (Picea glauca): Assembly and Annotation.</title>
        <authorList>
            <person name="Jackman S.D."/>
            <person name="Warren R.L."/>
            <person name="Gibb E.A."/>
            <person name="Vandervalk B.P."/>
            <person name="Mohamadi H."/>
            <person name="Chu J."/>
            <person name="Raymond A."/>
            <person name="Pleasance S."/>
            <person name="Coope R."/>
            <person name="Wildung M.R."/>
            <person name="Ritland C.E."/>
            <person name="Bousquet J."/>
            <person name="Jones S.J."/>
            <person name="Bohlmann J."/>
            <person name="Birol I."/>
        </authorList>
    </citation>
    <scope>NUCLEOTIDE SEQUENCE [LARGE SCALE GENOMIC DNA]</scope>
    <source>
        <tissue evidence="1">Flushing bud</tissue>
    </source>
</reference>
<geneLocation type="mitochondrion" evidence="1"/>
<accession>A0A101M4B6</accession>
<dbReference type="AlphaFoldDB" id="A0A101M4B6"/>
<sequence>MAFMAGGVPSCLKLDHNQTKIKLPLPTASGLQEEAVGAGGREALRRTDGHAILGSQRSIGFS</sequence>
<keyword evidence="1" id="KW-0496">Mitochondrion</keyword>
<proteinExistence type="predicted"/>
<organism evidence="1">
    <name type="scientific">Picea glauca</name>
    <name type="common">White spruce</name>
    <name type="synonym">Pinus glauca</name>
    <dbReference type="NCBI Taxonomy" id="3330"/>
    <lineage>
        <taxon>Eukaryota</taxon>
        <taxon>Viridiplantae</taxon>
        <taxon>Streptophyta</taxon>
        <taxon>Embryophyta</taxon>
        <taxon>Tracheophyta</taxon>
        <taxon>Spermatophyta</taxon>
        <taxon>Pinopsida</taxon>
        <taxon>Pinidae</taxon>
        <taxon>Conifers I</taxon>
        <taxon>Pinales</taxon>
        <taxon>Pinaceae</taxon>
        <taxon>Picea</taxon>
    </lineage>
</organism>
<gene>
    <name evidence="1" type="ORF">ABT39_MTgene424</name>
</gene>
<dbReference type="EMBL" id="LKAM01000001">
    <property type="protein sequence ID" value="KUM50580.1"/>
    <property type="molecule type" value="Genomic_DNA"/>
</dbReference>
<comment type="caution">
    <text evidence="1">The sequence shown here is derived from an EMBL/GenBank/DDBJ whole genome shotgun (WGS) entry which is preliminary data.</text>
</comment>
<evidence type="ECO:0000313" key="1">
    <source>
        <dbReference type="EMBL" id="KUM50580.1"/>
    </source>
</evidence>
<protein>
    <submittedName>
        <fullName evidence="1">Uncharacterized protein</fullName>
    </submittedName>
</protein>